<accession>A0A1B1YRJ3</accession>
<dbReference type="PANTHER" id="PTHR46438">
    <property type="entry name" value="ALPHA/BETA-HYDROLASES SUPERFAMILY PROTEIN"/>
    <property type="match status" value="1"/>
</dbReference>
<dbReference type="RefSeq" id="WP_068802894.1">
    <property type="nucleotide sequence ID" value="NZ_CP014671.1"/>
</dbReference>
<gene>
    <name evidence="2" type="ORF">PG2T_03765</name>
</gene>
<dbReference type="SUPFAM" id="SSF53474">
    <property type="entry name" value="alpha/beta-Hydrolases"/>
    <property type="match status" value="1"/>
</dbReference>
<dbReference type="GO" id="GO:0003824">
    <property type="term" value="F:catalytic activity"/>
    <property type="evidence" value="ECO:0007669"/>
    <property type="project" value="InterPro"/>
</dbReference>
<dbReference type="InterPro" id="IPR029058">
    <property type="entry name" value="AB_hydrolase_fold"/>
</dbReference>
<dbReference type="EMBL" id="CP014671">
    <property type="protein sequence ID" value="ANX03395.1"/>
    <property type="molecule type" value="Genomic_DNA"/>
</dbReference>
<reference evidence="3" key="1">
    <citation type="submission" date="2016-03" db="EMBL/GenBank/DDBJ databases">
        <title>Complete genome sequence of Solimmundus cernigliae, representing a novel lineage of polycyclic aromatic hydrocarbon degraders within the Gammaproteobacteria.</title>
        <authorList>
            <person name="Singleton D.R."/>
            <person name="Dickey A.N."/>
            <person name="Scholl E.H."/>
            <person name="Wright F.A."/>
            <person name="Aitken M.D."/>
        </authorList>
    </citation>
    <scope>NUCLEOTIDE SEQUENCE [LARGE SCALE GENOMIC DNA]</scope>
    <source>
        <strain evidence="3">TR3.2</strain>
    </source>
</reference>
<dbReference type="STRING" id="1810504.PG2T_03765"/>
<dbReference type="Proteomes" id="UP000092952">
    <property type="component" value="Chromosome"/>
</dbReference>
<proteinExistence type="predicted"/>
<dbReference type="PRINTS" id="PR00412">
    <property type="entry name" value="EPOXHYDRLASE"/>
</dbReference>
<dbReference type="PRINTS" id="PR00111">
    <property type="entry name" value="ABHYDROLASE"/>
</dbReference>
<dbReference type="OrthoDB" id="9780765at2"/>
<dbReference type="KEGG" id="gbi:PG2T_03765"/>
<sequence>MNSPEFVSRFVRAGAYKMHYIEWGDGMPVVMVHGGGPGAAGEFGWGHNVGALGRHGRAIAVDQIGFGLSDKPLDKEFSHQFLAEQLAVFIDTLCLDEVYLTGNSMGAYVAARYALDHPGRVKKLLLVSSGTIATGMGIEMGATPGMKKLVAYDGTKEGLRNFISGIQHHPERISEERLEKRWQYAQLPGVPEVQASFLNFFRDRRVNDPQAAQWFDLRHRLPKLDIPMHFIWGRHDVFATPEMADQLKELLPNATFEWFEDSGHVCQNDEPDRYNEVALKFFFAHETDRDVIAAAPSG</sequence>
<keyword evidence="3" id="KW-1185">Reference proteome</keyword>
<dbReference type="Pfam" id="PF00561">
    <property type="entry name" value="Abhydrolase_1"/>
    <property type="match status" value="1"/>
</dbReference>
<dbReference type="InterPro" id="IPR000073">
    <property type="entry name" value="AB_hydrolase_1"/>
</dbReference>
<dbReference type="Gene3D" id="3.40.50.1820">
    <property type="entry name" value="alpha/beta hydrolase"/>
    <property type="match status" value="1"/>
</dbReference>
<dbReference type="AlphaFoldDB" id="A0A1B1YRJ3"/>
<evidence type="ECO:0000313" key="3">
    <source>
        <dbReference type="Proteomes" id="UP000092952"/>
    </source>
</evidence>
<evidence type="ECO:0000313" key="2">
    <source>
        <dbReference type="EMBL" id="ANX03395.1"/>
    </source>
</evidence>
<evidence type="ECO:0000259" key="1">
    <source>
        <dbReference type="Pfam" id="PF00561"/>
    </source>
</evidence>
<dbReference type="InterPro" id="IPR000639">
    <property type="entry name" value="Epox_hydrolase-like"/>
</dbReference>
<protein>
    <recommendedName>
        <fullName evidence="1">AB hydrolase-1 domain-containing protein</fullName>
    </recommendedName>
</protein>
<dbReference type="InParanoid" id="A0A1B1YRJ3"/>
<name>A0A1B1YRJ3_9GAMM</name>
<dbReference type="PANTHER" id="PTHR46438:SF11">
    <property type="entry name" value="LIPASE-RELATED"/>
    <property type="match status" value="1"/>
</dbReference>
<organism evidence="2 3">
    <name type="scientific">Immundisolibacter cernigliae</name>
    <dbReference type="NCBI Taxonomy" id="1810504"/>
    <lineage>
        <taxon>Bacteria</taxon>
        <taxon>Pseudomonadati</taxon>
        <taxon>Pseudomonadota</taxon>
        <taxon>Gammaproteobacteria</taxon>
        <taxon>Immundisolibacterales</taxon>
        <taxon>Immundisolibacteraceae</taxon>
        <taxon>Immundisolibacter</taxon>
    </lineage>
</organism>
<feature type="domain" description="AB hydrolase-1" evidence="1">
    <location>
        <begin position="28"/>
        <end position="269"/>
    </location>
</feature>